<feature type="region of interest" description="Disordered" evidence="1">
    <location>
        <begin position="1"/>
        <end position="52"/>
    </location>
</feature>
<evidence type="ECO:0000256" key="1">
    <source>
        <dbReference type="SAM" id="MobiDB-lite"/>
    </source>
</evidence>
<gene>
    <name evidence="2" type="primary">ORF218874</name>
</gene>
<protein>
    <submittedName>
        <fullName evidence="2">Uncharacterized protein</fullName>
    </submittedName>
</protein>
<proteinExistence type="predicted"/>
<evidence type="ECO:0000313" key="2">
    <source>
        <dbReference type="EMBL" id="CEK98501.1"/>
    </source>
</evidence>
<reference evidence="2" key="1">
    <citation type="submission" date="2014-12" db="EMBL/GenBank/DDBJ databases">
        <title>Insight into the proteome of Arion vulgaris.</title>
        <authorList>
            <person name="Aradska J."/>
            <person name="Bulat T."/>
            <person name="Smidak R."/>
            <person name="Sarate P."/>
            <person name="Gangsoo J."/>
            <person name="Sialana F."/>
            <person name="Bilban M."/>
            <person name="Lubec G."/>
        </authorList>
    </citation>
    <scope>NUCLEOTIDE SEQUENCE</scope>
    <source>
        <tissue evidence="2">Skin</tissue>
    </source>
</reference>
<feature type="compositionally biased region" description="Polar residues" evidence="1">
    <location>
        <begin position="28"/>
        <end position="47"/>
    </location>
</feature>
<dbReference type="AlphaFoldDB" id="A0A0B7C1M3"/>
<feature type="compositionally biased region" description="Polar residues" evidence="1">
    <location>
        <begin position="1"/>
        <end position="21"/>
    </location>
</feature>
<organism evidence="2">
    <name type="scientific">Arion vulgaris</name>
    <dbReference type="NCBI Taxonomy" id="1028688"/>
    <lineage>
        <taxon>Eukaryota</taxon>
        <taxon>Metazoa</taxon>
        <taxon>Spiralia</taxon>
        <taxon>Lophotrochozoa</taxon>
        <taxon>Mollusca</taxon>
        <taxon>Gastropoda</taxon>
        <taxon>Heterobranchia</taxon>
        <taxon>Euthyneura</taxon>
        <taxon>Panpulmonata</taxon>
        <taxon>Eupulmonata</taxon>
        <taxon>Stylommatophora</taxon>
        <taxon>Helicina</taxon>
        <taxon>Arionoidea</taxon>
        <taxon>Arionidae</taxon>
        <taxon>Arion</taxon>
    </lineage>
</organism>
<feature type="non-terminal residue" evidence="2">
    <location>
        <position position="78"/>
    </location>
</feature>
<accession>A0A0B7C1M3</accession>
<dbReference type="EMBL" id="HACG01051630">
    <property type="protein sequence ID" value="CEK98501.1"/>
    <property type="molecule type" value="Transcribed_RNA"/>
</dbReference>
<sequence length="78" mass="8712">MSPTINSTNYQTTDMSMSISSVRKHPSTNDISSGTNFNNIAGTSSNKPLKYHHNHQLQFDFTADETASEEPQRSTTYL</sequence>
<name>A0A0B7C1M3_9EUPU</name>